<dbReference type="Pfam" id="PF01261">
    <property type="entry name" value="AP_endonuc_2"/>
    <property type="match status" value="1"/>
</dbReference>
<dbReference type="PANTHER" id="PTHR12110">
    <property type="entry name" value="HYDROXYPYRUVATE ISOMERASE"/>
    <property type="match status" value="1"/>
</dbReference>
<accession>A0A7T1AM96</accession>
<dbReference type="PANTHER" id="PTHR12110:SF41">
    <property type="entry name" value="INOSOSE DEHYDRATASE"/>
    <property type="match status" value="1"/>
</dbReference>
<dbReference type="InterPro" id="IPR013022">
    <property type="entry name" value="Xyl_isomerase-like_TIM-brl"/>
</dbReference>
<dbReference type="RefSeq" id="WP_218111008.1">
    <property type="nucleotide sequence ID" value="NZ_CP065383.1"/>
</dbReference>
<dbReference type="InterPro" id="IPR050312">
    <property type="entry name" value="IolE/XylAMocC-like"/>
</dbReference>
<gene>
    <name evidence="2" type="ORF">RT761_01725</name>
</gene>
<dbReference type="KEGG" id="alam:RT761_01725"/>
<dbReference type="EMBL" id="CP065383">
    <property type="protein sequence ID" value="QPM68504.1"/>
    <property type="molecule type" value="Genomic_DNA"/>
</dbReference>
<dbReference type="InterPro" id="IPR036237">
    <property type="entry name" value="Xyl_isomerase-like_sf"/>
</dbReference>
<evidence type="ECO:0000259" key="1">
    <source>
        <dbReference type="Pfam" id="PF01261"/>
    </source>
</evidence>
<dbReference type="AlphaFoldDB" id="A0A7T1AM96"/>
<reference evidence="2 3" key="1">
    <citation type="journal article" date="2021" name="Nat. Commun.">
        <title>Isolation of a member of the candidate phylum Atribacteria reveals a unique cell membrane structure.</title>
        <authorList>
            <person name="Taiki K."/>
            <person name="Nobu M.K."/>
            <person name="Kusada H."/>
            <person name="Meng X.-Y."/>
            <person name="Hosoki N."/>
            <person name="Uematsu K."/>
            <person name="Yoshioka H."/>
            <person name="Kamagata Y."/>
            <person name="Tamaki H."/>
        </authorList>
    </citation>
    <scope>NUCLEOTIDE SEQUENCE [LARGE SCALE GENOMIC DNA]</scope>
    <source>
        <strain evidence="2 3">RT761</strain>
    </source>
</reference>
<proteinExistence type="predicted"/>
<keyword evidence="3" id="KW-1185">Reference proteome</keyword>
<protein>
    <recommendedName>
        <fullName evidence="1">Xylose isomerase-like TIM barrel domain-containing protein</fullName>
    </recommendedName>
</protein>
<sequence length="285" mass="32854">MDWPIVVGLVNYQGYGIDQVFRNLYGLGAEYVEVDYIKTPLGVVNEYGLTHLNESDLQKPKDFFQLLNQYQLKALTFSGHVKLSIEEDVELFLKKMEFAKKIGVKYITTGEGPAEKRQEIFKHIRWIEKKARELDLLVCLETEMSNTLITRGTEGIPIINEIASPYIKMTYDTGNIYYAQKGNIDIIEDLRSAIDYIEVIHFKDPYIIDGTIQFGEIGKGEINFFELAKIMKAKGRIIPITIEIPYFFQSNQWGPFEVSEKILPIEDVNRLLSKSIGFIQDLFKE</sequence>
<feature type="domain" description="Xylose isomerase-like TIM barrel" evidence="1">
    <location>
        <begin position="25"/>
        <end position="245"/>
    </location>
</feature>
<dbReference type="SUPFAM" id="SSF51658">
    <property type="entry name" value="Xylose isomerase-like"/>
    <property type="match status" value="1"/>
</dbReference>
<evidence type="ECO:0000313" key="2">
    <source>
        <dbReference type="EMBL" id="QPM68504.1"/>
    </source>
</evidence>
<organism evidence="2 3">
    <name type="scientific">Atribacter laminatus</name>
    <dbReference type="NCBI Taxonomy" id="2847778"/>
    <lineage>
        <taxon>Bacteria</taxon>
        <taxon>Pseudomonadati</taxon>
        <taxon>Atribacterota</taxon>
        <taxon>Atribacteria</taxon>
        <taxon>Atribacterales</taxon>
        <taxon>Atribacteraceae</taxon>
        <taxon>Atribacter</taxon>
    </lineage>
</organism>
<dbReference type="Proteomes" id="UP000594463">
    <property type="component" value="Chromosome"/>
</dbReference>
<dbReference type="Gene3D" id="3.20.20.150">
    <property type="entry name" value="Divalent-metal-dependent TIM barrel enzymes"/>
    <property type="match status" value="1"/>
</dbReference>
<name>A0A7T1AM96_ATRLM</name>
<evidence type="ECO:0000313" key="3">
    <source>
        <dbReference type="Proteomes" id="UP000594463"/>
    </source>
</evidence>